<accession>A0A378MEW6</accession>
<dbReference type="SUPFAM" id="SSF52402">
    <property type="entry name" value="Adenine nucleotide alpha hydrolases-like"/>
    <property type="match status" value="1"/>
</dbReference>
<evidence type="ECO:0000313" key="1">
    <source>
        <dbReference type="EMBL" id="STY44907.1"/>
    </source>
</evidence>
<gene>
    <name evidence="1" type="ORF">NCTC10815_02261</name>
</gene>
<dbReference type="InterPro" id="IPR014729">
    <property type="entry name" value="Rossmann-like_a/b/a_fold"/>
</dbReference>
<dbReference type="RefSeq" id="WP_115346116.1">
    <property type="nucleotide sequence ID" value="NZ_UGPG01000001.1"/>
</dbReference>
<organism evidence="1 2">
    <name type="scientific">Listeria grayi</name>
    <name type="common">Listeria murrayi</name>
    <dbReference type="NCBI Taxonomy" id="1641"/>
    <lineage>
        <taxon>Bacteria</taxon>
        <taxon>Bacillati</taxon>
        <taxon>Bacillota</taxon>
        <taxon>Bacilli</taxon>
        <taxon>Bacillales</taxon>
        <taxon>Listeriaceae</taxon>
        <taxon>Listeria</taxon>
    </lineage>
</organism>
<name>A0A378MEW6_LISGR</name>
<evidence type="ECO:0000313" key="2">
    <source>
        <dbReference type="Proteomes" id="UP000254879"/>
    </source>
</evidence>
<proteinExistence type="predicted"/>
<protein>
    <submittedName>
        <fullName evidence="1">Predicted ATPase of the PP-loop superfamily implicated in cell cycle control</fullName>
    </submittedName>
</protein>
<dbReference type="EMBL" id="UGPG01000001">
    <property type="protein sequence ID" value="STY44907.1"/>
    <property type="molecule type" value="Genomic_DNA"/>
</dbReference>
<dbReference type="AlphaFoldDB" id="A0A378MEW6"/>
<reference evidence="1 2" key="1">
    <citation type="submission" date="2018-06" db="EMBL/GenBank/DDBJ databases">
        <authorList>
            <consortium name="Pathogen Informatics"/>
            <person name="Doyle S."/>
        </authorList>
    </citation>
    <scope>NUCLEOTIDE SEQUENCE [LARGE SCALE GENOMIC DNA]</scope>
    <source>
        <strain evidence="2">NCTC 10815</strain>
    </source>
</reference>
<sequence>MDEFEQRTYAYIKQKQLLDRNKKILVAVSGGPDSLALLHFIVRFFHCKT</sequence>
<dbReference type="Proteomes" id="UP000254879">
    <property type="component" value="Unassembled WGS sequence"/>
</dbReference>
<dbReference type="Gene3D" id="3.40.50.620">
    <property type="entry name" value="HUPs"/>
    <property type="match status" value="1"/>
</dbReference>